<evidence type="ECO:0000256" key="1">
    <source>
        <dbReference type="SAM" id="MobiDB-lite"/>
    </source>
</evidence>
<accession>A0ABZ0NX58</accession>
<sequence>MTMNSSTLREHDEQAEASRQPYGVHAVNSVFAQEAKNDMNGATSPAVSQMGTETHPSINRNISAPKS</sequence>
<evidence type="ECO:0000313" key="3">
    <source>
        <dbReference type="Proteomes" id="UP001302367"/>
    </source>
</evidence>
<keyword evidence="3" id="KW-1185">Reference proteome</keyword>
<dbReference type="RefSeq" id="XP_065459149.1">
    <property type="nucleotide sequence ID" value="XM_065603077.1"/>
</dbReference>
<protein>
    <recommendedName>
        <fullName evidence="4">SMP domain-containing protein</fullName>
    </recommendedName>
</protein>
<dbReference type="Proteomes" id="UP001302367">
    <property type="component" value="Chromosome 5"/>
</dbReference>
<proteinExistence type="predicted"/>
<gene>
    <name evidence="2" type="ORF">RHO25_008604</name>
</gene>
<dbReference type="GeneID" id="90644484"/>
<dbReference type="EMBL" id="CP134188">
    <property type="protein sequence ID" value="WPB03960.1"/>
    <property type="molecule type" value="Genomic_DNA"/>
</dbReference>
<feature type="compositionally biased region" description="Polar residues" evidence="1">
    <location>
        <begin position="40"/>
        <end position="67"/>
    </location>
</feature>
<reference evidence="2 3" key="1">
    <citation type="submission" date="2023-09" db="EMBL/GenBank/DDBJ databases">
        <title>Complete-Gapless Cercospora beticola genome.</title>
        <authorList>
            <person name="Wyatt N.A."/>
            <person name="Spanner R.E."/>
            <person name="Bolton M.D."/>
        </authorList>
    </citation>
    <scope>NUCLEOTIDE SEQUENCE [LARGE SCALE GENOMIC DNA]</scope>
    <source>
        <strain evidence="2">Cb09-40</strain>
    </source>
</reference>
<evidence type="ECO:0000313" key="2">
    <source>
        <dbReference type="EMBL" id="WPB03960.1"/>
    </source>
</evidence>
<organism evidence="2 3">
    <name type="scientific">Cercospora beticola</name>
    <name type="common">Sugarbeet leaf spot fungus</name>
    <dbReference type="NCBI Taxonomy" id="122368"/>
    <lineage>
        <taxon>Eukaryota</taxon>
        <taxon>Fungi</taxon>
        <taxon>Dikarya</taxon>
        <taxon>Ascomycota</taxon>
        <taxon>Pezizomycotina</taxon>
        <taxon>Dothideomycetes</taxon>
        <taxon>Dothideomycetidae</taxon>
        <taxon>Mycosphaerellales</taxon>
        <taxon>Mycosphaerellaceae</taxon>
        <taxon>Cercospora</taxon>
    </lineage>
</organism>
<evidence type="ECO:0008006" key="4">
    <source>
        <dbReference type="Google" id="ProtNLM"/>
    </source>
</evidence>
<feature type="region of interest" description="Disordered" evidence="1">
    <location>
        <begin position="1"/>
        <end position="67"/>
    </location>
</feature>
<name>A0ABZ0NX58_CERBT</name>